<dbReference type="RefSeq" id="WP_015218061.1">
    <property type="nucleotide sequence ID" value="NZ_WMIA01000003.1"/>
</dbReference>
<dbReference type="InterPro" id="IPR010982">
    <property type="entry name" value="Lambda_DNA-bd_dom_sf"/>
</dbReference>
<gene>
    <name evidence="2" type="ORF">GGC33_03685</name>
</gene>
<dbReference type="CDD" id="cd00093">
    <property type="entry name" value="HTH_XRE"/>
    <property type="match status" value="1"/>
</dbReference>
<dbReference type="AlphaFoldDB" id="A0A844GN51"/>
<dbReference type="PROSITE" id="PS50943">
    <property type="entry name" value="HTH_CROC1"/>
    <property type="match status" value="1"/>
</dbReference>
<evidence type="ECO:0000313" key="3">
    <source>
        <dbReference type="Proteomes" id="UP000437131"/>
    </source>
</evidence>
<protein>
    <submittedName>
        <fullName evidence="2">Helix-turn-helix domain-containing protein</fullName>
    </submittedName>
</protein>
<dbReference type="SUPFAM" id="SSF47413">
    <property type="entry name" value="lambda repressor-like DNA-binding domains"/>
    <property type="match status" value="1"/>
</dbReference>
<reference evidence="2 3" key="1">
    <citation type="submission" date="2019-11" db="EMBL/GenBank/DDBJ databases">
        <title>Isolation of a new High Light Tolerant Cyanobacteria.</title>
        <authorList>
            <person name="Dobson Z."/>
            <person name="Vaughn N."/>
            <person name="Vaughn M."/>
            <person name="Fromme P."/>
            <person name="Mazor Y."/>
        </authorList>
    </citation>
    <scope>NUCLEOTIDE SEQUENCE [LARGE SCALE GENOMIC DNA]</scope>
    <source>
        <strain evidence="2 3">0216</strain>
    </source>
</reference>
<dbReference type="Pfam" id="PF12844">
    <property type="entry name" value="HTH_19"/>
    <property type="match status" value="1"/>
</dbReference>
<feature type="domain" description="HTH cro/C1-type" evidence="1">
    <location>
        <begin position="11"/>
        <end position="66"/>
    </location>
</feature>
<name>A0A844GN51_9CHRO</name>
<accession>A0A844GN51</accession>
<evidence type="ECO:0000313" key="2">
    <source>
        <dbReference type="EMBL" id="MTF38024.1"/>
    </source>
</evidence>
<sequence>MIEVKTFGELIKQARKEKKYSQRELADKLGIDFTYLSKLENDRGNPPKEDIIRQLAQYLTLDENKLIFLAGKIPSEDEELIKQHYKDMPLLFRRMRENPEFAAKIFRQAREIN</sequence>
<dbReference type="SMART" id="SM00530">
    <property type="entry name" value="HTH_XRE"/>
    <property type="match status" value="1"/>
</dbReference>
<proteinExistence type="predicted"/>
<dbReference type="Proteomes" id="UP000437131">
    <property type="component" value="Unassembled WGS sequence"/>
</dbReference>
<dbReference type="Gene3D" id="1.10.260.40">
    <property type="entry name" value="lambda repressor-like DNA-binding domains"/>
    <property type="match status" value="1"/>
</dbReference>
<dbReference type="GO" id="GO:0003677">
    <property type="term" value="F:DNA binding"/>
    <property type="evidence" value="ECO:0007669"/>
    <property type="project" value="InterPro"/>
</dbReference>
<dbReference type="InterPro" id="IPR001387">
    <property type="entry name" value="Cro/C1-type_HTH"/>
</dbReference>
<organism evidence="2 3">
    <name type="scientific">Cyanobacterium aponinum 0216</name>
    <dbReference type="NCBI Taxonomy" id="2676140"/>
    <lineage>
        <taxon>Bacteria</taxon>
        <taxon>Bacillati</taxon>
        <taxon>Cyanobacteriota</taxon>
        <taxon>Cyanophyceae</taxon>
        <taxon>Oscillatoriophycideae</taxon>
        <taxon>Chroococcales</taxon>
        <taxon>Geminocystaceae</taxon>
        <taxon>Cyanobacterium</taxon>
    </lineage>
</organism>
<comment type="caution">
    <text evidence="2">The sequence shown here is derived from an EMBL/GenBank/DDBJ whole genome shotgun (WGS) entry which is preliminary data.</text>
</comment>
<evidence type="ECO:0000259" key="1">
    <source>
        <dbReference type="PROSITE" id="PS50943"/>
    </source>
</evidence>
<dbReference type="EMBL" id="WMIA01000003">
    <property type="protein sequence ID" value="MTF38024.1"/>
    <property type="molecule type" value="Genomic_DNA"/>
</dbReference>